<dbReference type="GO" id="GO:0015179">
    <property type="term" value="F:L-amino acid transmembrane transporter activity"/>
    <property type="evidence" value="ECO:0007669"/>
    <property type="project" value="TreeGrafter"/>
</dbReference>
<dbReference type="GeneID" id="100161944"/>
<evidence type="ECO:0000256" key="1">
    <source>
        <dbReference type="ARBA" id="ARBA00004651"/>
    </source>
</evidence>
<evidence type="ECO:0000256" key="2">
    <source>
        <dbReference type="ARBA" id="ARBA00007040"/>
    </source>
</evidence>
<name>A0A8R2D581_ACYPI</name>
<evidence type="ECO:0000256" key="7">
    <source>
        <dbReference type="ARBA" id="ARBA00023136"/>
    </source>
</evidence>
<keyword evidence="3" id="KW-0813">Transport</keyword>
<feature type="transmembrane region" description="Helical" evidence="8">
    <location>
        <begin position="75"/>
        <end position="97"/>
    </location>
</feature>
<dbReference type="Gene3D" id="1.20.1740.10">
    <property type="entry name" value="Amino acid/polyamine transporter I"/>
    <property type="match status" value="1"/>
</dbReference>
<feature type="transmembrane region" description="Helical" evidence="8">
    <location>
        <begin position="420"/>
        <end position="443"/>
    </location>
</feature>
<protein>
    <recommendedName>
        <fullName evidence="11">Y+L amino acid transporter 2</fullName>
    </recommendedName>
</protein>
<dbReference type="OMA" id="FAYDGWL"/>
<keyword evidence="5 8" id="KW-0812">Transmembrane</keyword>
<dbReference type="GO" id="GO:0005886">
    <property type="term" value="C:plasma membrane"/>
    <property type="evidence" value="ECO:0007669"/>
    <property type="project" value="UniProtKB-SubCell"/>
</dbReference>
<keyword evidence="7 8" id="KW-0472">Membrane</keyword>
<feature type="transmembrane region" description="Helical" evidence="8">
    <location>
        <begin position="265"/>
        <end position="290"/>
    </location>
</feature>
<feature type="transmembrane region" description="Helical" evidence="8">
    <location>
        <begin position="316"/>
        <end position="336"/>
    </location>
</feature>
<evidence type="ECO:0000313" key="9">
    <source>
        <dbReference type="EnsemblMetazoa" id="XP_016662030.1"/>
    </source>
</evidence>
<proteinExistence type="inferred from homology"/>
<keyword evidence="4" id="KW-1003">Cell membrane</keyword>
<feature type="transmembrane region" description="Helical" evidence="8">
    <location>
        <begin position="387"/>
        <end position="408"/>
    </location>
</feature>
<dbReference type="PIRSF" id="PIRSF006060">
    <property type="entry name" value="AA_transporter"/>
    <property type="match status" value="1"/>
</dbReference>
<evidence type="ECO:0000256" key="3">
    <source>
        <dbReference type="ARBA" id="ARBA00022448"/>
    </source>
</evidence>
<keyword evidence="10" id="KW-1185">Reference proteome</keyword>
<reference evidence="9" key="2">
    <citation type="submission" date="2022-06" db="UniProtKB">
        <authorList>
            <consortium name="EnsemblMetazoa"/>
        </authorList>
    </citation>
    <scope>IDENTIFICATION</scope>
</reference>
<evidence type="ECO:0000256" key="6">
    <source>
        <dbReference type="ARBA" id="ARBA00022989"/>
    </source>
</evidence>
<evidence type="ECO:0000256" key="8">
    <source>
        <dbReference type="SAM" id="Phobius"/>
    </source>
</evidence>
<accession>A0A8R2D581</accession>
<comment type="similarity">
    <text evidence="2">Belongs to the amino acid-polyamine-organocation (APC) superfamily. L-type amino acid transporter (LAT) (TC 2.A.3.8) family.</text>
</comment>
<dbReference type="AlphaFoldDB" id="A0A8R2D581"/>
<reference evidence="10" key="1">
    <citation type="submission" date="2010-06" db="EMBL/GenBank/DDBJ databases">
        <authorList>
            <person name="Jiang H."/>
            <person name="Abraham K."/>
            <person name="Ali S."/>
            <person name="Alsbrooks S.L."/>
            <person name="Anim B.N."/>
            <person name="Anosike U.S."/>
            <person name="Attaway T."/>
            <person name="Bandaranaike D.P."/>
            <person name="Battles P.K."/>
            <person name="Bell S.N."/>
            <person name="Bell A.V."/>
            <person name="Beltran B."/>
            <person name="Bickham C."/>
            <person name="Bustamante Y."/>
            <person name="Caleb T."/>
            <person name="Canada A."/>
            <person name="Cardenas V."/>
            <person name="Carter K."/>
            <person name="Chacko J."/>
            <person name="Chandrabose M.N."/>
            <person name="Chavez D."/>
            <person name="Chavez A."/>
            <person name="Chen L."/>
            <person name="Chu H.-S."/>
            <person name="Claassen K.J."/>
            <person name="Cockrell R."/>
            <person name="Collins M."/>
            <person name="Cooper J.A."/>
            <person name="Cree A."/>
            <person name="Curry S.M."/>
            <person name="Da Y."/>
            <person name="Dao M.D."/>
            <person name="Das B."/>
            <person name="Davila M.-L."/>
            <person name="Davy-Carroll L."/>
            <person name="Denson S."/>
            <person name="Dinh H."/>
            <person name="Ebong V.E."/>
            <person name="Edwards J.R."/>
            <person name="Egan A."/>
            <person name="El-Daye J."/>
            <person name="Escobedo L."/>
            <person name="Fernandez S."/>
            <person name="Fernando P.R."/>
            <person name="Flagg N."/>
            <person name="Forbes L.D."/>
            <person name="Fowler R.G."/>
            <person name="Fu Q."/>
            <person name="Gabisi R.A."/>
            <person name="Ganer J."/>
            <person name="Garbino Pronczuk A."/>
            <person name="Garcia R.M."/>
            <person name="Garner T."/>
            <person name="Garrett T.E."/>
            <person name="Gonzalez D.A."/>
            <person name="Hamid H."/>
            <person name="Hawkins E.S."/>
            <person name="Hirani K."/>
            <person name="Hogues M.E."/>
            <person name="Hollins B."/>
            <person name="Hsiao C.-H."/>
            <person name="Jabil R."/>
            <person name="James M.L."/>
            <person name="Jhangiani S.N."/>
            <person name="Johnson B."/>
            <person name="Johnson Q."/>
            <person name="Joshi V."/>
            <person name="Kalu J.B."/>
            <person name="Kam C."/>
            <person name="Kashfia A."/>
            <person name="Keebler J."/>
            <person name="Kisamo H."/>
            <person name="Kovar C.L."/>
            <person name="Lago L.A."/>
            <person name="Lai C.-Y."/>
            <person name="Laidlaw J."/>
            <person name="Lara F."/>
            <person name="Le T.-K."/>
            <person name="Lee S.L."/>
            <person name="Legall F.H."/>
            <person name="Lemon S.J."/>
            <person name="Lewis L.R."/>
            <person name="Li B."/>
            <person name="Liu Y."/>
            <person name="Liu Y.-S."/>
            <person name="Lopez J."/>
            <person name="Lozado R.J."/>
            <person name="Lu J."/>
            <person name="Madu R.C."/>
            <person name="Maheshwari M."/>
            <person name="Maheshwari R."/>
            <person name="Malloy K."/>
            <person name="Martinez E."/>
            <person name="Mathew T."/>
            <person name="Mercado I.C."/>
            <person name="Mercado C."/>
            <person name="Meyer B."/>
            <person name="Montgomery K."/>
            <person name="Morgan M.B."/>
            <person name="Munidasa M."/>
            <person name="Nazareth L.V."/>
            <person name="Nelson J."/>
            <person name="Ng B.M."/>
            <person name="Nguyen N.B."/>
            <person name="Nguyen P.Q."/>
            <person name="Nguyen T."/>
            <person name="Obregon M."/>
            <person name="Okwuonu G.O."/>
            <person name="Onwere C.G."/>
            <person name="Orozco G."/>
            <person name="Parra A."/>
            <person name="Patel S."/>
            <person name="Patil S."/>
            <person name="Perez A."/>
            <person name="Perez Y."/>
            <person name="Pham C."/>
            <person name="Primus E.L."/>
            <person name="Pu L.-L."/>
            <person name="Puazo M."/>
            <person name="Qin X."/>
            <person name="Quiroz J.B."/>
            <person name="Reese J."/>
            <person name="Richards S."/>
            <person name="Rives C.M."/>
            <person name="Robberts R."/>
            <person name="Ruiz S.J."/>
            <person name="Ruiz M.J."/>
            <person name="Santibanez J."/>
            <person name="Schneider B.W."/>
            <person name="Sisson I."/>
            <person name="Smith M."/>
            <person name="Sodergren E."/>
            <person name="Song X.-Z."/>
            <person name="Song B.B."/>
            <person name="Summersgill H."/>
            <person name="Thelus R."/>
            <person name="Thornton R.D."/>
            <person name="Trejos Z.Y."/>
            <person name="Usmani K."/>
            <person name="Vattathil S."/>
            <person name="Villasana D."/>
            <person name="Walker D.L."/>
            <person name="Wang S."/>
            <person name="Wang K."/>
            <person name="White C.S."/>
            <person name="Williams A.C."/>
            <person name="Williamson J."/>
            <person name="Wilson K."/>
            <person name="Woghiren I.O."/>
            <person name="Woodworth J.R."/>
            <person name="Worley K.C."/>
            <person name="Wright R.A."/>
            <person name="Wu W."/>
            <person name="Young L."/>
            <person name="Zhang L."/>
            <person name="Zhang J."/>
            <person name="Zhu Y."/>
            <person name="Muzny D.M."/>
            <person name="Weinstock G."/>
            <person name="Gibbs R.A."/>
        </authorList>
    </citation>
    <scope>NUCLEOTIDE SEQUENCE [LARGE SCALE GENOMIC DNA]</scope>
    <source>
        <strain evidence="10">LSR1</strain>
    </source>
</reference>
<dbReference type="OrthoDB" id="3257095at2759"/>
<organism evidence="9 10">
    <name type="scientific">Acyrthosiphon pisum</name>
    <name type="common">Pea aphid</name>
    <dbReference type="NCBI Taxonomy" id="7029"/>
    <lineage>
        <taxon>Eukaryota</taxon>
        <taxon>Metazoa</taxon>
        <taxon>Ecdysozoa</taxon>
        <taxon>Arthropoda</taxon>
        <taxon>Hexapoda</taxon>
        <taxon>Insecta</taxon>
        <taxon>Pterygota</taxon>
        <taxon>Neoptera</taxon>
        <taxon>Paraneoptera</taxon>
        <taxon>Hemiptera</taxon>
        <taxon>Sternorrhyncha</taxon>
        <taxon>Aphidomorpha</taxon>
        <taxon>Aphidoidea</taxon>
        <taxon>Aphididae</taxon>
        <taxon>Macrosiphini</taxon>
        <taxon>Acyrthosiphon</taxon>
    </lineage>
</organism>
<dbReference type="PANTHER" id="PTHR11785">
    <property type="entry name" value="AMINO ACID TRANSPORTER"/>
    <property type="match status" value="1"/>
</dbReference>
<evidence type="ECO:0000256" key="4">
    <source>
        <dbReference type="ARBA" id="ARBA00022475"/>
    </source>
</evidence>
<feature type="transmembrane region" description="Helical" evidence="8">
    <location>
        <begin position="193"/>
        <end position="214"/>
    </location>
</feature>
<comment type="subcellular location">
    <subcellularLocation>
        <location evidence="1">Cell membrane</location>
        <topology evidence="1">Multi-pass membrane protein</topology>
    </subcellularLocation>
</comment>
<keyword evidence="6 8" id="KW-1133">Transmembrane helix</keyword>
<evidence type="ECO:0008006" key="11">
    <source>
        <dbReference type="Google" id="ProtNLM"/>
    </source>
</evidence>
<dbReference type="InterPro" id="IPR002293">
    <property type="entry name" value="AA/rel_permease1"/>
</dbReference>
<dbReference type="Proteomes" id="UP000007819">
    <property type="component" value="Chromosome A2"/>
</dbReference>
<evidence type="ECO:0000256" key="5">
    <source>
        <dbReference type="ARBA" id="ARBA00022692"/>
    </source>
</evidence>
<dbReference type="FunFam" id="1.20.1740.10:FF:000003">
    <property type="entry name" value="Y+L amino acid transporter 1 isoform X1"/>
    <property type="match status" value="1"/>
</dbReference>
<dbReference type="Pfam" id="PF13520">
    <property type="entry name" value="AA_permease_2"/>
    <property type="match status" value="1"/>
</dbReference>
<dbReference type="EnsemblMetazoa" id="XM_016806541.2">
    <property type="protein sequence ID" value="XP_016662030.1"/>
    <property type="gene ID" value="LOC100161944"/>
</dbReference>
<sequence>MLGCILHLYFNKKKMNTATPENAKITDSIPEETGDRVRLKKQLGLLEGVAIILGIIFGSGIFISPTGVMIHAGSVGVSLTVWIMCGMLSMIGALCYAELGTSIPRSGGDYTYLFEGFGPLPAFLYLWDAMLVFVPTTNAIMGLTFANYVIKPFFPECDNPEQAVRLLAAAVICFITFINCWNVKATTKVQNVFMFTKISALVLIIVCGGVYMYSNGFSKFMNPWQGSVTDPGRLAVSVYSGIYSYSGWNYLNFMTEELKNPYVNLPRAIYISMPLVTIIYVLANVAYLAVLTPHDMETTKAIAVTFGHFAMGSFEWIMPLMVALSAFGGLCVHIMTSSRMCFVGARYGHFPTFLSYINVERYTPTPSLVFLNILSLLMLFTSDVEMLITYSSIVEAFFTMLSVSSVLWNRWKRPNINRPIKVSLWIPITYVILSLFLIVLPCYVKPFEVGMGVGITVLGIPVYYLCVVWKTKPVWFQNSLKHVTFTIQKLFVSAKEEKSEDIWE</sequence>
<dbReference type="InterPro" id="IPR050598">
    <property type="entry name" value="AminoAcid_Transporter"/>
</dbReference>
<feature type="transmembrane region" description="Helical" evidence="8">
    <location>
        <begin position="449"/>
        <end position="469"/>
    </location>
</feature>
<dbReference type="PANTHER" id="PTHR11785:SF535">
    <property type="entry name" value="GH08870P"/>
    <property type="match status" value="1"/>
</dbReference>
<feature type="transmembrane region" description="Helical" evidence="8">
    <location>
        <begin position="43"/>
        <end position="63"/>
    </location>
</feature>
<dbReference type="RefSeq" id="XP_016662030.1">
    <property type="nucleotide sequence ID" value="XM_016806541.1"/>
</dbReference>
<feature type="transmembrane region" description="Helical" evidence="8">
    <location>
        <begin position="162"/>
        <end position="181"/>
    </location>
</feature>
<evidence type="ECO:0000313" key="10">
    <source>
        <dbReference type="Proteomes" id="UP000007819"/>
    </source>
</evidence>